<gene>
    <name evidence="4" type="ORF">GM51_1010</name>
</gene>
<keyword evidence="2" id="KW-0560">Oxidoreductase</keyword>
<dbReference type="InterPro" id="IPR029510">
    <property type="entry name" value="Ald_DH_CS_GLU"/>
</dbReference>
<proteinExistence type="inferred from homology"/>
<dbReference type="SUPFAM" id="SSF53720">
    <property type="entry name" value="ALDH-like"/>
    <property type="match status" value="1"/>
</dbReference>
<dbReference type="PANTHER" id="PTHR43353:SF5">
    <property type="entry name" value="SUCCINATE-SEMIALDEHYDE DEHYDROGENASE, MITOCHONDRIAL"/>
    <property type="match status" value="1"/>
</dbReference>
<dbReference type="AlphaFoldDB" id="A0A094QDW4"/>
<dbReference type="FunFam" id="3.40.309.10:FF:000004">
    <property type="entry name" value="Succinate-semialdehyde dehydrogenase I"/>
    <property type="match status" value="1"/>
</dbReference>
<comment type="caution">
    <text evidence="4">The sequence shown here is derived from an EMBL/GenBank/DDBJ whole genome shotgun (WGS) entry which is preliminary data.</text>
</comment>
<dbReference type="EMBL" id="JNSL01000003">
    <property type="protein sequence ID" value="KGA21622.1"/>
    <property type="molecule type" value="Genomic_DNA"/>
</dbReference>
<dbReference type="InterPro" id="IPR015590">
    <property type="entry name" value="Aldehyde_DH_dom"/>
</dbReference>
<dbReference type="Gene3D" id="3.40.309.10">
    <property type="entry name" value="Aldehyde Dehydrogenase, Chain A, domain 2"/>
    <property type="match status" value="1"/>
</dbReference>
<evidence type="ECO:0000259" key="3">
    <source>
        <dbReference type="Pfam" id="PF00171"/>
    </source>
</evidence>
<dbReference type="PANTHER" id="PTHR43353">
    <property type="entry name" value="SUCCINATE-SEMIALDEHYDE DEHYDROGENASE, MITOCHONDRIAL"/>
    <property type="match status" value="1"/>
</dbReference>
<name>A0A094QDW4_9ZZZZ</name>
<reference evidence="4" key="1">
    <citation type="submission" date="2014-06" db="EMBL/GenBank/DDBJ databases">
        <title>Key roles for freshwater Actinobacteria revealed by deep metagenomic sequencing.</title>
        <authorList>
            <person name="Ghai R."/>
            <person name="Mizuno C.M."/>
            <person name="Picazo A."/>
            <person name="Camacho A."/>
            <person name="Rodriguez-Valera F."/>
        </authorList>
    </citation>
    <scope>NUCLEOTIDE SEQUENCE</scope>
</reference>
<dbReference type="InterPro" id="IPR016162">
    <property type="entry name" value="Ald_DH_N"/>
</dbReference>
<protein>
    <submittedName>
        <fullName evidence="4">Aldehyde dehydrogenase</fullName>
    </submittedName>
</protein>
<organism evidence="4">
    <name type="scientific">freshwater metagenome</name>
    <dbReference type="NCBI Taxonomy" id="449393"/>
    <lineage>
        <taxon>unclassified sequences</taxon>
        <taxon>metagenomes</taxon>
        <taxon>ecological metagenomes</taxon>
    </lineage>
</organism>
<accession>A0A094QDW4</accession>
<dbReference type="Pfam" id="PF00171">
    <property type="entry name" value="Aldedh"/>
    <property type="match status" value="1"/>
</dbReference>
<comment type="similarity">
    <text evidence="1">Belongs to the aldehyde dehydrogenase family.</text>
</comment>
<dbReference type="InterPro" id="IPR050740">
    <property type="entry name" value="Aldehyde_DH_Superfamily"/>
</dbReference>
<dbReference type="CDD" id="cd07103">
    <property type="entry name" value="ALDH_F5_SSADH_GabD"/>
    <property type="match status" value="1"/>
</dbReference>
<evidence type="ECO:0000256" key="1">
    <source>
        <dbReference type="ARBA" id="ARBA00009986"/>
    </source>
</evidence>
<dbReference type="FunFam" id="3.40.605.10:FF:000026">
    <property type="entry name" value="Aldehyde dehydrogenase, putative"/>
    <property type="match status" value="1"/>
</dbReference>
<dbReference type="PROSITE" id="PS00687">
    <property type="entry name" value="ALDEHYDE_DEHYDR_GLU"/>
    <property type="match status" value="1"/>
</dbReference>
<sequence length="488" mass="51958">MISEKDLLAQVPTQLYINGSWVDATGGKTIPVTDPATGEVLANIADAQPEDGIRCLDAAVAAQDGWAQTAPRVRGELLRKAFERVQELKEEFALLMTIEMGKPLAEAIGEVNYASEFLRWFSEEAVRITGRYSINPENTGRNIVSYLPVGPCFLITPWNFPLAMATRKIGPALAAGNTVVIKPATLTPLTTLYFVKILEEVGVPKGVVNVFTTSTSSALSTPLIADPRLRKVSFTGSTPVGVTLMKQAAENVLRTSMELGGNAPFIVFDDADLDKAVEGALAAKFRNIGQACTAANRFIVHESVAEEFAAKVTERVKTFTIGRGTVDGVTIGPLIDDKAVAKADELVKDAVAHGATVTTGGKKIDGPGSFYEPTVVTGVTKGSKILTEEIFGPVLSITTFTDENEAIDIANSTEYGLAGYVFTQDLARGQRLIERLQTAMMGLNVGVMSNASAPFGGVKQSGLGREGGAEGILEYLSVKYTMTPNPFA</sequence>
<dbReference type="GO" id="GO:0004777">
    <property type="term" value="F:succinate-semialdehyde dehydrogenase (NAD+) activity"/>
    <property type="evidence" value="ECO:0007669"/>
    <property type="project" value="TreeGrafter"/>
</dbReference>
<feature type="domain" description="Aldehyde dehydrogenase" evidence="3">
    <location>
        <begin position="21"/>
        <end position="480"/>
    </location>
</feature>
<dbReference type="InterPro" id="IPR016161">
    <property type="entry name" value="Ald_DH/histidinol_DH"/>
</dbReference>
<dbReference type="GO" id="GO:0009450">
    <property type="term" value="P:gamma-aminobutyric acid catabolic process"/>
    <property type="evidence" value="ECO:0007669"/>
    <property type="project" value="TreeGrafter"/>
</dbReference>
<dbReference type="InterPro" id="IPR016163">
    <property type="entry name" value="Ald_DH_C"/>
</dbReference>
<evidence type="ECO:0000256" key="2">
    <source>
        <dbReference type="ARBA" id="ARBA00023002"/>
    </source>
</evidence>
<dbReference type="FunFam" id="3.40.605.10:FF:000007">
    <property type="entry name" value="NAD/NADP-dependent betaine aldehyde dehydrogenase"/>
    <property type="match status" value="1"/>
</dbReference>
<evidence type="ECO:0000313" key="4">
    <source>
        <dbReference type="EMBL" id="KGA21622.1"/>
    </source>
</evidence>
<dbReference type="Gene3D" id="3.40.605.10">
    <property type="entry name" value="Aldehyde Dehydrogenase, Chain A, domain 1"/>
    <property type="match status" value="1"/>
</dbReference>